<keyword evidence="17" id="KW-1185">Reference proteome</keyword>
<evidence type="ECO:0000256" key="1">
    <source>
        <dbReference type="ARBA" id="ARBA00004479"/>
    </source>
</evidence>
<evidence type="ECO:0000256" key="13">
    <source>
        <dbReference type="SAM" id="MobiDB-lite"/>
    </source>
</evidence>
<keyword evidence="2" id="KW-0723">Serine/threonine-protein kinase</keyword>
<dbReference type="GO" id="GO:0016020">
    <property type="term" value="C:membrane"/>
    <property type="evidence" value="ECO:0007669"/>
    <property type="project" value="UniProtKB-SubCell"/>
</dbReference>
<evidence type="ECO:0000256" key="7">
    <source>
        <dbReference type="ARBA" id="ARBA00022777"/>
    </source>
</evidence>
<feature type="chain" id="PRO_5042562037" evidence="15">
    <location>
        <begin position="36"/>
        <end position="899"/>
    </location>
</feature>
<evidence type="ECO:0000256" key="11">
    <source>
        <dbReference type="ARBA" id="ARBA00023180"/>
    </source>
</evidence>
<dbReference type="PANTHER" id="PTHR34590:SF15">
    <property type="entry name" value="PROTEIN KINASE DOMAIN-CONTAINING PROTEIN"/>
    <property type="match status" value="1"/>
</dbReference>
<keyword evidence="7" id="KW-0418">Kinase</keyword>
<feature type="transmembrane region" description="Helical" evidence="14">
    <location>
        <begin position="460"/>
        <end position="483"/>
    </location>
</feature>
<keyword evidence="9 14" id="KW-1133">Transmembrane helix</keyword>
<keyword evidence="3" id="KW-0808">Transferase</keyword>
<dbReference type="PROSITE" id="PS00107">
    <property type="entry name" value="PROTEIN_KINASE_ATP"/>
    <property type="match status" value="1"/>
</dbReference>
<dbReference type="GO" id="GO:0005524">
    <property type="term" value="F:ATP binding"/>
    <property type="evidence" value="ECO:0007669"/>
    <property type="project" value="UniProtKB-UniRule"/>
</dbReference>
<keyword evidence="11" id="KW-0325">Glycoprotein</keyword>
<keyword evidence="8 12" id="KW-0067">ATP-binding</keyword>
<keyword evidence="6 12" id="KW-0547">Nucleotide-binding</keyword>
<dbReference type="InterPro" id="IPR045272">
    <property type="entry name" value="ANXUR1/2-like"/>
</dbReference>
<dbReference type="RefSeq" id="XP_011015035.1">
    <property type="nucleotide sequence ID" value="XM_011016733.1"/>
</dbReference>
<gene>
    <name evidence="18" type="primary">LOC105118722</name>
</gene>
<accession>A0AAJ6TQA2</accession>
<evidence type="ECO:0000256" key="8">
    <source>
        <dbReference type="ARBA" id="ARBA00022840"/>
    </source>
</evidence>
<dbReference type="FunFam" id="1.10.510.10:FF:000252">
    <property type="entry name" value="Receptor-like protein kinase FERONIA"/>
    <property type="match status" value="1"/>
</dbReference>
<feature type="domain" description="Protein kinase" evidence="16">
    <location>
        <begin position="539"/>
        <end position="812"/>
    </location>
</feature>
<evidence type="ECO:0000259" key="16">
    <source>
        <dbReference type="PROSITE" id="PS50011"/>
    </source>
</evidence>
<evidence type="ECO:0000256" key="15">
    <source>
        <dbReference type="SAM" id="SignalP"/>
    </source>
</evidence>
<dbReference type="InterPro" id="IPR017441">
    <property type="entry name" value="Protein_kinase_ATP_BS"/>
</dbReference>
<dbReference type="GO" id="GO:0010038">
    <property type="term" value="P:response to metal ion"/>
    <property type="evidence" value="ECO:0007669"/>
    <property type="project" value="UniProtKB-ARBA"/>
</dbReference>
<dbReference type="InterPro" id="IPR001245">
    <property type="entry name" value="Ser-Thr/Tyr_kinase_cat_dom"/>
</dbReference>
<sequence length="899" mass="99647">MSSSSNKYLSLTNLSLFTPLHLSFLFLHLTILVTGDSPPPYDPVDSIALDCGSSSQSFVSGRQWTADINSKVALLDQDSPSSNPKANGASTSSVPYHTARVSHSQFTYTFPVKTTGPKYVRLYFNPASYTGFNRSKASFSVTAGRYTFLSNFSGIHYTDPLGERGYAREFILNVEGEQKNLSIAFTPSPHVAGAYAFINGIEIVSMPTNLYYTTAGDPGLHYVDKDFHSPLQKETALELMYRINVAANYIEPNKDSGMFRSWLNDVDYLTDARPSVYQYNGTIQLQYNNLTRYAAPDALYRTARTMGNDTTVNKEYNMTWEFPVQSTFTYFVRLHFCQFIPIISREGDLIFQIYIANQTAELYADIISWADGNGVPIYKDYGVMMHARGIEEVQNLSIALHPSPQSFSFPDAMLNGVEIFKLSKSDNLSGPNPGVLMDSPISNTPPSATSTKPKHSRRGIGTIIGAAVSGFVVVSFLFFLIFWRRVQKLKDWVSGDGASKLSPLVSWPTKSIETQRSSLPSDLCHHFSLAEIIAATNNFDDSFIIGAGGFGNVYKGLFDGGVNRAAIKRLNPSSRQGATEFRTEIEMLSQLRFRHLVSLIGYCNDNNEMILVYDFMARGTLRDHLYRTDNPPLSWTQRLEICIGAARGLHYLHTGAKHTVIHRDVKTTNILLDEKWVAKVSDFGLSKTGPTSTSKGHVSTVVKGSIGYLDPEYCQRQQLTEKSDVYSFGVVLFEVLCARPAINRSAVPASLAELARQSHSNGKINEIMDPYLDGKISPDCLKNFVDVAVRCLLENGIERPSMTDVVWGLEFALQLQESAEEYVKGAQTEKEVDMESPLKGYSIDDSSNLLSTGSELVVNSRILEMATTSSSDGQSFLSNDSEKMMSGAVFSEIMNPKGR</sequence>
<dbReference type="FunFam" id="2.60.120.430:FF:000003">
    <property type="entry name" value="FERONIA receptor-like kinase"/>
    <property type="match status" value="1"/>
</dbReference>
<evidence type="ECO:0000313" key="17">
    <source>
        <dbReference type="Proteomes" id="UP000694918"/>
    </source>
</evidence>
<dbReference type="SMART" id="SM00220">
    <property type="entry name" value="S_TKc"/>
    <property type="match status" value="1"/>
</dbReference>
<dbReference type="InterPro" id="IPR024788">
    <property type="entry name" value="Malectin-like_Carb-bd_dom"/>
</dbReference>
<dbReference type="SUPFAM" id="SSF56112">
    <property type="entry name" value="Protein kinase-like (PK-like)"/>
    <property type="match status" value="1"/>
</dbReference>
<evidence type="ECO:0000256" key="3">
    <source>
        <dbReference type="ARBA" id="ARBA00022679"/>
    </source>
</evidence>
<feature type="binding site" evidence="12">
    <location>
        <position position="568"/>
    </location>
    <ligand>
        <name>ATP</name>
        <dbReference type="ChEBI" id="CHEBI:30616"/>
    </ligand>
</feature>
<feature type="signal peptide" evidence="15">
    <location>
        <begin position="1"/>
        <end position="35"/>
    </location>
</feature>
<dbReference type="FunFam" id="3.30.200.20:FF:000645">
    <property type="entry name" value="Receptor-like protein kinase FERONIA"/>
    <property type="match status" value="1"/>
</dbReference>
<dbReference type="InterPro" id="IPR008271">
    <property type="entry name" value="Ser/Thr_kinase_AS"/>
</dbReference>
<dbReference type="FunFam" id="2.60.120.430:FF:000007">
    <property type="entry name" value="FERONIA receptor-like kinase"/>
    <property type="match status" value="1"/>
</dbReference>
<proteinExistence type="predicted"/>
<dbReference type="GO" id="GO:0004674">
    <property type="term" value="F:protein serine/threonine kinase activity"/>
    <property type="evidence" value="ECO:0007669"/>
    <property type="project" value="UniProtKB-KW"/>
</dbReference>
<evidence type="ECO:0000256" key="2">
    <source>
        <dbReference type="ARBA" id="ARBA00022527"/>
    </source>
</evidence>
<dbReference type="PANTHER" id="PTHR34590">
    <property type="entry name" value="OS03G0124300 PROTEIN-RELATED"/>
    <property type="match status" value="1"/>
</dbReference>
<dbReference type="Gene3D" id="2.60.120.430">
    <property type="entry name" value="Galactose-binding lectin"/>
    <property type="match status" value="2"/>
</dbReference>
<evidence type="ECO:0000256" key="12">
    <source>
        <dbReference type="PROSITE-ProRule" id="PRU10141"/>
    </source>
</evidence>
<dbReference type="Gene3D" id="3.30.200.20">
    <property type="entry name" value="Phosphorylase Kinase, domain 1"/>
    <property type="match status" value="1"/>
</dbReference>
<keyword evidence="4 14" id="KW-0812">Transmembrane</keyword>
<dbReference type="GO" id="GO:0004714">
    <property type="term" value="F:transmembrane receptor protein tyrosine kinase activity"/>
    <property type="evidence" value="ECO:0007669"/>
    <property type="project" value="InterPro"/>
</dbReference>
<dbReference type="Pfam" id="PF07714">
    <property type="entry name" value="PK_Tyr_Ser-Thr"/>
    <property type="match status" value="1"/>
</dbReference>
<reference evidence="18" key="1">
    <citation type="submission" date="2025-08" db="UniProtKB">
        <authorList>
            <consortium name="RefSeq"/>
        </authorList>
    </citation>
    <scope>IDENTIFICATION</scope>
</reference>
<dbReference type="Gene3D" id="1.10.510.10">
    <property type="entry name" value="Transferase(Phosphotransferase) domain 1"/>
    <property type="match status" value="1"/>
</dbReference>
<feature type="region of interest" description="Disordered" evidence="13">
    <location>
        <begin position="433"/>
        <end position="455"/>
    </location>
</feature>
<dbReference type="AlphaFoldDB" id="A0AAJ6TQA2"/>
<evidence type="ECO:0000256" key="5">
    <source>
        <dbReference type="ARBA" id="ARBA00022729"/>
    </source>
</evidence>
<dbReference type="GeneID" id="105118722"/>
<organism evidence="17 18">
    <name type="scientific">Populus euphratica</name>
    <name type="common">Euphrates poplar</name>
    <dbReference type="NCBI Taxonomy" id="75702"/>
    <lineage>
        <taxon>Eukaryota</taxon>
        <taxon>Viridiplantae</taxon>
        <taxon>Streptophyta</taxon>
        <taxon>Embryophyta</taxon>
        <taxon>Tracheophyta</taxon>
        <taxon>Spermatophyta</taxon>
        <taxon>Magnoliopsida</taxon>
        <taxon>eudicotyledons</taxon>
        <taxon>Gunneridae</taxon>
        <taxon>Pentapetalae</taxon>
        <taxon>rosids</taxon>
        <taxon>fabids</taxon>
        <taxon>Malpighiales</taxon>
        <taxon>Salicaceae</taxon>
        <taxon>Saliceae</taxon>
        <taxon>Populus</taxon>
    </lineage>
</organism>
<dbReference type="PROSITE" id="PS00108">
    <property type="entry name" value="PROTEIN_KINASE_ST"/>
    <property type="match status" value="1"/>
</dbReference>
<dbReference type="KEGG" id="peu:105118722"/>
<evidence type="ECO:0000256" key="4">
    <source>
        <dbReference type="ARBA" id="ARBA00022692"/>
    </source>
</evidence>
<evidence type="ECO:0000256" key="14">
    <source>
        <dbReference type="SAM" id="Phobius"/>
    </source>
</evidence>
<evidence type="ECO:0000256" key="9">
    <source>
        <dbReference type="ARBA" id="ARBA00022989"/>
    </source>
</evidence>
<dbReference type="Proteomes" id="UP000694918">
    <property type="component" value="Unplaced"/>
</dbReference>
<evidence type="ECO:0000313" key="18">
    <source>
        <dbReference type="RefSeq" id="XP_011015035.1"/>
    </source>
</evidence>
<dbReference type="InterPro" id="IPR011009">
    <property type="entry name" value="Kinase-like_dom_sf"/>
</dbReference>
<keyword evidence="10 14" id="KW-0472">Membrane</keyword>
<comment type="subcellular location">
    <subcellularLocation>
        <location evidence="1">Membrane</location>
        <topology evidence="1">Single-pass type I membrane protein</topology>
    </subcellularLocation>
</comment>
<evidence type="ECO:0000256" key="6">
    <source>
        <dbReference type="ARBA" id="ARBA00022741"/>
    </source>
</evidence>
<protein>
    <submittedName>
        <fullName evidence="18">Receptor-like protein kinase FERONIA</fullName>
    </submittedName>
</protein>
<dbReference type="Pfam" id="PF12819">
    <property type="entry name" value="Malectin_like"/>
    <property type="match status" value="1"/>
</dbReference>
<evidence type="ECO:0000256" key="10">
    <source>
        <dbReference type="ARBA" id="ARBA00023136"/>
    </source>
</evidence>
<dbReference type="PROSITE" id="PS50011">
    <property type="entry name" value="PROTEIN_KINASE_DOM"/>
    <property type="match status" value="1"/>
</dbReference>
<dbReference type="CDD" id="cd14066">
    <property type="entry name" value="STKc_IRAK"/>
    <property type="match status" value="1"/>
</dbReference>
<feature type="compositionally biased region" description="Polar residues" evidence="13">
    <location>
        <begin position="440"/>
        <end position="451"/>
    </location>
</feature>
<dbReference type="InterPro" id="IPR000719">
    <property type="entry name" value="Prot_kinase_dom"/>
</dbReference>
<name>A0AAJ6TQA2_POPEU</name>
<keyword evidence="5 15" id="KW-0732">Signal</keyword>